<dbReference type="PANTHER" id="PTHR25462">
    <property type="entry name" value="BONUS, ISOFORM C-RELATED"/>
    <property type="match status" value="1"/>
</dbReference>
<name>A0A3B4CGW4_PYGNA</name>
<dbReference type="Gene3D" id="1.20.920.10">
    <property type="entry name" value="Bromodomain-like"/>
    <property type="match status" value="1"/>
</dbReference>
<dbReference type="SUPFAM" id="SSF57850">
    <property type="entry name" value="RING/U-box"/>
    <property type="match status" value="1"/>
</dbReference>
<dbReference type="Proteomes" id="UP001501920">
    <property type="component" value="Chromosome 27"/>
</dbReference>
<dbReference type="InterPro" id="IPR036427">
    <property type="entry name" value="Bromodomain-like_sf"/>
</dbReference>
<evidence type="ECO:0000259" key="8">
    <source>
        <dbReference type="PROSITE" id="PS50016"/>
    </source>
</evidence>
<dbReference type="GeneTree" id="ENSGT00940000162489"/>
<dbReference type="Pfam" id="PF00643">
    <property type="entry name" value="zf-B_box"/>
    <property type="match status" value="1"/>
</dbReference>
<dbReference type="InterPro" id="IPR013083">
    <property type="entry name" value="Znf_RING/FYVE/PHD"/>
</dbReference>
<dbReference type="InterPro" id="IPR000315">
    <property type="entry name" value="Znf_B-box"/>
</dbReference>
<dbReference type="SMART" id="SM00184">
    <property type="entry name" value="RING"/>
    <property type="match status" value="2"/>
</dbReference>
<evidence type="ECO:0000259" key="10">
    <source>
        <dbReference type="PROSITE" id="PS50119"/>
    </source>
</evidence>
<dbReference type="STRING" id="42514.ENSPNAP00000010698"/>
<dbReference type="SMART" id="SM00336">
    <property type="entry name" value="BBOX"/>
    <property type="match status" value="2"/>
</dbReference>
<keyword evidence="1" id="KW-0479">Metal-binding</keyword>
<dbReference type="Ensembl" id="ENSPNAT00000035810.2">
    <property type="protein sequence ID" value="ENSPNAP00000010698.2"/>
    <property type="gene ID" value="ENSPNAG00000016267.2"/>
</dbReference>
<evidence type="ECO:0000256" key="6">
    <source>
        <dbReference type="SAM" id="Coils"/>
    </source>
</evidence>
<dbReference type="GO" id="GO:0005654">
    <property type="term" value="C:nucleoplasm"/>
    <property type="evidence" value="ECO:0007669"/>
    <property type="project" value="TreeGrafter"/>
</dbReference>
<dbReference type="InterPro" id="IPR001965">
    <property type="entry name" value="Znf_PHD"/>
</dbReference>
<reference evidence="11" key="3">
    <citation type="submission" date="2025-09" db="UniProtKB">
        <authorList>
            <consortium name="Ensembl"/>
        </authorList>
    </citation>
    <scope>IDENTIFICATION</scope>
</reference>
<protein>
    <submittedName>
        <fullName evidence="11">Uncharacterized protein</fullName>
    </submittedName>
</protein>
<evidence type="ECO:0000313" key="11">
    <source>
        <dbReference type="Ensembl" id="ENSPNAP00000010698.2"/>
    </source>
</evidence>
<evidence type="ECO:0000256" key="2">
    <source>
        <dbReference type="ARBA" id="ARBA00022771"/>
    </source>
</evidence>
<dbReference type="PROSITE" id="PS50119">
    <property type="entry name" value="ZF_BBOX"/>
    <property type="match status" value="2"/>
</dbReference>
<feature type="compositionally biased region" description="Basic and acidic residues" evidence="7">
    <location>
        <begin position="614"/>
        <end position="629"/>
    </location>
</feature>
<feature type="region of interest" description="Disordered" evidence="7">
    <location>
        <begin position="762"/>
        <end position="784"/>
    </location>
</feature>
<organism evidence="11 12">
    <name type="scientific">Pygocentrus nattereri</name>
    <name type="common">Red-bellied piranha</name>
    <dbReference type="NCBI Taxonomy" id="42514"/>
    <lineage>
        <taxon>Eukaryota</taxon>
        <taxon>Metazoa</taxon>
        <taxon>Chordata</taxon>
        <taxon>Craniata</taxon>
        <taxon>Vertebrata</taxon>
        <taxon>Euteleostomi</taxon>
        <taxon>Actinopterygii</taxon>
        <taxon>Neopterygii</taxon>
        <taxon>Teleostei</taxon>
        <taxon>Ostariophysi</taxon>
        <taxon>Characiformes</taxon>
        <taxon>Characoidei</taxon>
        <taxon>Pygocentrus</taxon>
    </lineage>
</organism>
<dbReference type="CDD" id="cd19756">
    <property type="entry name" value="Bbox2"/>
    <property type="match status" value="1"/>
</dbReference>
<reference evidence="11 12" key="1">
    <citation type="submission" date="2020-10" db="EMBL/GenBank/DDBJ databases">
        <title>Pygocentrus nattereri (red-bellied piranha) genome, fPygNat1, primary haplotype.</title>
        <authorList>
            <person name="Myers G."/>
            <person name="Meyer A."/>
            <person name="Karagic N."/>
            <person name="Pippel M."/>
            <person name="Winkler S."/>
            <person name="Tracey A."/>
            <person name="Wood J."/>
            <person name="Formenti G."/>
            <person name="Howe K."/>
            <person name="Fedrigo O."/>
            <person name="Jarvis E.D."/>
        </authorList>
    </citation>
    <scope>NUCLEOTIDE SEQUENCE [LARGE SCALE GENOMIC DNA]</scope>
</reference>
<dbReference type="Gene3D" id="3.30.160.60">
    <property type="entry name" value="Classic Zinc Finger"/>
    <property type="match status" value="1"/>
</dbReference>
<keyword evidence="3" id="KW-0862">Zinc</keyword>
<dbReference type="PROSITE" id="PS01359">
    <property type="entry name" value="ZF_PHD_1"/>
    <property type="match status" value="1"/>
</dbReference>
<dbReference type="PROSITE" id="PS50089">
    <property type="entry name" value="ZF_RING_2"/>
    <property type="match status" value="1"/>
</dbReference>
<dbReference type="InterPro" id="IPR017907">
    <property type="entry name" value="Znf_RING_CS"/>
</dbReference>
<dbReference type="InterPro" id="IPR001841">
    <property type="entry name" value="Znf_RING"/>
</dbReference>
<keyword evidence="12" id="KW-1185">Reference proteome</keyword>
<feature type="domain" description="RING-type" evidence="9">
    <location>
        <begin position="21"/>
        <end position="61"/>
    </location>
</feature>
<evidence type="ECO:0000259" key="9">
    <source>
        <dbReference type="PROSITE" id="PS50089"/>
    </source>
</evidence>
<accession>A0A3B4CGW4</accession>
<feature type="domain" description="B box-type" evidence="10">
    <location>
        <begin position="134"/>
        <end position="180"/>
    </location>
</feature>
<dbReference type="OMA" id="FHRECHL"/>
<feature type="domain" description="B box-type" evidence="10">
    <location>
        <begin position="83"/>
        <end position="129"/>
    </location>
</feature>
<feature type="region of interest" description="Disordered" evidence="7">
    <location>
        <begin position="345"/>
        <end position="403"/>
    </location>
</feature>
<dbReference type="SMART" id="SM00249">
    <property type="entry name" value="PHD"/>
    <property type="match status" value="1"/>
</dbReference>
<dbReference type="RefSeq" id="XP_017577016.2">
    <property type="nucleotide sequence ID" value="XM_017721527.2"/>
</dbReference>
<dbReference type="GO" id="GO:0045087">
    <property type="term" value="P:innate immune response"/>
    <property type="evidence" value="ECO:0007669"/>
    <property type="project" value="TreeGrafter"/>
</dbReference>
<feature type="region of interest" description="Disordered" evidence="7">
    <location>
        <begin position="589"/>
        <end position="653"/>
    </location>
</feature>
<dbReference type="InterPro" id="IPR019787">
    <property type="entry name" value="Znf_PHD-finger"/>
</dbReference>
<evidence type="ECO:0000313" key="12">
    <source>
        <dbReference type="Proteomes" id="UP001501920"/>
    </source>
</evidence>
<keyword evidence="4" id="KW-0103">Bromodomain</keyword>
<dbReference type="InterPro" id="IPR011011">
    <property type="entry name" value="Znf_FYVE_PHD"/>
</dbReference>
<sequence>MERSSPPQMKPLWTEKSFGSCASCSLALCSASGPQLLPCLHALCKDCVSASSEVKECPTCKEKYELPEIVSNFLFDELSTNPKESIKCQGCEDASVTGWCADCQENLCAGCVAAHKRVKSARDHYVHMISPVSPRLVTCPIHEKELVNFYCLTCDQLICNLCRHFHLRHLLQEAHEAVGRQRKQIQRMAQKVQQKKLTIQKNLSDLEQRLSDLEDLQARVRLEVKQTVVRLCNVIVKKAAKLNKETKGLCGKEKENLLERRSLLQRLEQKLDHVVAFTDKAVACQHHTVLLSCKRQVHNQLQELLGQVVSPTASVMELSFHTNEDKVKKVLKTFGSIVAREVPFSCGNTGNVPNPSPDHLTPNHSLRAPTVTFQKSSDPPTTVLPSLSLPQQNPQPSKKHSVSDGIHLKTTTIVPTPVSFSFSSSQNDKYYNFPNLKRAWSYHPYYPRDHAQLAQSSVKSVSPQNQMKQRVRSSRATPPQLSMPASSFLPASALVTSVSVKERSAPISPASSTKQTFCEQISGASVGGLQNNGFFNVDLLERPQLPPRQRSTNLSPSEKVTEIIPDVCLLPVAQAADASMAVAVPFSDGQKNTKEKEPTFTLPDTHPRGLLVSKGKDLSGSDQAEDRRTSFQTAKGSPFYHSDPPNGSGVALQKHGPVSATVAPFLVLSSCSVYSHAPTLPNEVLSGTVNPTVCSPALQVPRCASQLPLPSCKDSTAVISHKDTTTIQKREETLNSTVPETSQLSAIEDLRSVSGSNVSLAVESRASERSTRTHALQQDEENTDNDTMTIQAEINDLQLKTLQDFTQMRLTAEEKLEPIEENLAFAELNKSYSSPLKGEDKEGGETATKFRDGQGNLVVLESLGRDWLPDVSVRHLPIPDFPSSSAPAFHVTWSEESSSFQLSVIKEEDQCPAPDPISTPGYSNTSRPLLVSKLHCAACKIRGKFLQCNVCQRAFHRECHLPPVLATDGEQWQCMLCMDLSHSEDHELYPDSDGPPSQCLSQRDQKRCEYLLLSLSCNKQSSVLYRPVKLSSPTSRYIDMTLVRGRLLQKLTPPYRTPGEFVSDVWLLLHTLLNSSKEVQPVKRLQTFFSKELIKVFGQSLHPSLLKDPFTGNPEEGADSKTDA</sequence>
<evidence type="ECO:0000256" key="5">
    <source>
        <dbReference type="PROSITE-ProRule" id="PRU00024"/>
    </source>
</evidence>
<dbReference type="GO" id="GO:0061630">
    <property type="term" value="F:ubiquitin protein ligase activity"/>
    <property type="evidence" value="ECO:0007669"/>
    <property type="project" value="TreeGrafter"/>
</dbReference>
<dbReference type="PROSITE" id="PS50016">
    <property type="entry name" value="ZF_PHD_2"/>
    <property type="match status" value="1"/>
</dbReference>
<dbReference type="AlphaFoldDB" id="A0A3B4CGW4"/>
<evidence type="ECO:0000256" key="3">
    <source>
        <dbReference type="ARBA" id="ARBA00022833"/>
    </source>
</evidence>
<feature type="domain" description="PHD-type" evidence="8">
    <location>
        <begin position="933"/>
        <end position="980"/>
    </location>
</feature>
<dbReference type="Gene3D" id="3.30.40.10">
    <property type="entry name" value="Zinc/RING finger domain, C3HC4 (zinc finger)"/>
    <property type="match status" value="2"/>
</dbReference>
<evidence type="ECO:0000256" key="7">
    <source>
        <dbReference type="SAM" id="MobiDB-lite"/>
    </source>
</evidence>
<dbReference type="SUPFAM" id="SSF57845">
    <property type="entry name" value="B-box zinc-binding domain"/>
    <property type="match status" value="1"/>
</dbReference>
<proteinExistence type="predicted"/>
<dbReference type="SUPFAM" id="SSF57903">
    <property type="entry name" value="FYVE/PHD zinc finger"/>
    <property type="match status" value="1"/>
</dbReference>
<dbReference type="InterPro" id="IPR047153">
    <property type="entry name" value="TRIM45/56/19-like"/>
</dbReference>
<dbReference type="GO" id="GO:0008270">
    <property type="term" value="F:zinc ion binding"/>
    <property type="evidence" value="ECO:0007669"/>
    <property type="project" value="UniProtKB-KW"/>
</dbReference>
<feature type="region of interest" description="Disordered" evidence="7">
    <location>
        <begin position="453"/>
        <end position="483"/>
    </location>
</feature>
<keyword evidence="6" id="KW-0175">Coiled coil</keyword>
<dbReference type="GO" id="GO:0060340">
    <property type="term" value="P:positive regulation of type I interferon-mediated signaling pathway"/>
    <property type="evidence" value="ECO:0007669"/>
    <property type="project" value="TreeGrafter"/>
</dbReference>
<dbReference type="PANTHER" id="PTHR25462:SF299">
    <property type="entry name" value="E3 UBIQUITIN-PROTEIN LIGASE TRIM56"/>
    <property type="match status" value="1"/>
</dbReference>
<feature type="compositionally biased region" description="Low complexity" evidence="7">
    <location>
        <begin position="376"/>
        <end position="396"/>
    </location>
</feature>
<evidence type="ECO:0000256" key="1">
    <source>
        <dbReference type="ARBA" id="ARBA00022723"/>
    </source>
</evidence>
<feature type="coiled-coil region" evidence="6">
    <location>
        <begin position="171"/>
        <end position="223"/>
    </location>
</feature>
<dbReference type="GeneID" id="108441805"/>
<dbReference type="PROSITE" id="PS00518">
    <property type="entry name" value="ZF_RING_1"/>
    <property type="match status" value="1"/>
</dbReference>
<dbReference type="OrthoDB" id="1870062at2759"/>
<dbReference type="InterPro" id="IPR019786">
    <property type="entry name" value="Zinc_finger_PHD-type_CS"/>
</dbReference>
<reference evidence="11" key="2">
    <citation type="submission" date="2025-08" db="UniProtKB">
        <authorList>
            <consortium name="Ensembl"/>
        </authorList>
    </citation>
    <scope>IDENTIFICATION</scope>
</reference>
<keyword evidence="2 5" id="KW-0863">Zinc-finger</keyword>
<evidence type="ECO:0000256" key="4">
    <source>
        <dbReference type="ARBA" id="ARBA00023117"/>
    </source>
</evidence>